<keyword evidence="3" id="KW-1185">Reference proteome</keyword>
<evidence type="ECO:0000256" key="1">
    <source>
        <dbReference type="SAM" id="Phobius"/>
    </source>
</evidence>
<gene>
    <name evidence="2" type="ORF">BGZ97_002672</name>
</gene>
<protein>
    <recommendedName>
        <fullName evidence="4">NfeD-like C-terminal domain-containing protein</fullName>
    </recommendedName>
</protein>
<dbReference type="AlphaFoldDB" id="A0A9P6RLK3"/>
<accession>A0A9P6RLK3</accession>
<feature type="transmembrane region" description="Helical" evidence="1">
    <location>
        <begin position="38"/>
        <end position="65"/>
    </location>
</feature>
<comment type="caution">
    <text evidence="2">The sequence shown here is derived from an EMBL/GenBank/DDBJ whole genome shotgun (WGS) entry which is preliminary data.</text>
</comment>
<dbReference type="EMBL" id="JAAAIN010000016">
    <property type="protein sequence ID" value="KAG0322916.1"/>
    <property type="molecule type" value="Genomic_DNA"/>
</dbReference>
<keyword evidence="1" id="KW-0472">Membrane</keyword>
<keyword evidence="1" id="KW-1133">Transmembrane helix</keyword>
<sequence length="141" mass="15299">MIETGLFWWILAGGLVIAELLSGTFYLLMIALGCVAGGVVTLLGLSVSLQLVVAAAIALSALILLRRSRIDLAKGRHANLNNNLDLGALLQIDAWQGRRARALYRGAQWDVELLAGEDVDGQWYEIKEMRGNLLVVAAKRS</sequence>
<evidence type="ECO:0008006" key="4">
    <source>
        <dbReference type="Google" id="ProtNLM"/>
    </source>
</evidence>
<proteinExistence type="predicted"/>
<evidence type="ECO:0000313" key="3">
    <source>
        <dbReference type="Proteomes" id="UP000823405"/>
    </source>
</evidence>
<reference evidence="2" key="1">
    <citation type="journal article" date="2020" name="Fungal Divers.">
        <title>Resolving the Mortierellaceae phylogeny through synthesis of multi-gene phylogenetics and phylogenomics.</title>
        <authorList>
            <person name="Vandepol N."/>
            <person name="Liber J."/>
            <person name="Desiro A."/>
            <person name="Na H."/>
            <person name="Kennedy M."/>
            <person name="Barry K."/>
            <person name="Grigoriev I.V."/>
            <person name="Miller A.N."/>
            <person name="O'Donnell K."/>
            <person name="Stajich J.E."/>
            <person name="Bonito G."/>
        </authorList>
    </citation>
    <scope>NUCLEOTIDE SEQUENCE</scope>
    <source>
        <strain evidence="2">NVP60</strain>
    </source>
</reference>
<keyword evidence="1" id="KW-0812">Transmembrane</keyword>
<evidence type="ECO:0000313" key="2">
    <source>
        <dbReference type="EMBL" id="KAG0322916.1"/>
    </source>
</evidence>
<name>A0A9P6RLK3_9FUNG</name>
<dbReference type="Proteomes" id="UP000823405">
    <property type="component" value="Unassembled WGS sequence"/>
</dbReference>
<organism evidence="2 3">
    <name type="scientific">Linnemannia gamsii</name>
    <dbReference type="NCBI Taxonomy" id="64522"/>
    <lineage>
        <taxon>Eukaryota</taxon>
        <taxon>Fungi</taxon>
        <taxon>Fungi incertae sedis</taxon>
        <taxon>Mucoromycota</taxon>
        <taxon>Mortierellomycotina</taxon>
        <taxon>Mortierellomycetes</taxon>
        <taxon>Mortierellales</taxon>
        <taxon>Mortierellaceae</taxon>
        <taxon>Linnemannia</taxon>
    </lineage>
</organism>
<feature type="transmembrane region" description="Helical" evidence="1">
    <location>
        <begin position="7"/>
        <end position="32"/>
    </location>
</feature>